<dbReference type="NCBIfam" id="TIGR01549">
    <property type="entry name" value="HAD-SF-IA-v1"/>
    <property type="match status" value="1"/>
</dbReference>
<dbReference type="Pfam" id="PF13419">
    <property type="entry name" value="HAD_2"/>
    <property type="match status" value="1"/>
</dbReference>
<name>A0A6N7IYW5_9FIRM</name>
<dbReference type="InterPro" id="IPR006439">
    <property type="entry name" value="HAD-SF_hydro_IA"/>
</dbReference>
<dbReference type="SUPFAM" id="SSF56784">
    <property type="entry name" value="HAD-like"/>
    <property type="match status" value="1"/>
</dbReference>
<evidence type="ECO:0000313" key="2">
    <source>
        <dbReference type="Proteomes" id="UP000460257"/>
    </source>
</evidence>
<accession>A0A6N7IYW5</accession>
<dbReference type="NCBIfam" id="TIGR01509">
    <property type="entry name" value="HAD-SF-IA-v3"/>
    <property type="match status" value="1"/>
</dbReference>
<dbReference type="GO" id="GO:0016791">
    <property type="term" value="F:phosphatase activity"/>
    <property type="evidence" value="ECO:0007669"/>
    <property type="project" value="TreeGrafter"/>
</dbReference>
<dbReference type="Proteomes" id="UP000460257">
    <property type="component" value="Unassembled WGS sequence"/>
</dbReference>
<proteinExistence type="predicted"/>
<gene>
    <name evidence="1" type="ORF">FRC54_06295</name>
</gene>
<dbReference type="PANTHER" id="PTHR18901">
    <property type="entry name" value="2-DEOXYGLUCOSE-6-PHOSPHATE PHOSPHATASE 2"/>
    <property type="match status" value="1"/>
</dbReference>
<dbReference type="InterPro" id="IPR023198">
    <property type="entry name" value="PGP-like_dom2"/>
</dbReference>
<organism evidence="1 2">
    <name type="scientific">Candidatus Weimeria bifida</name>
    <dbReference type="NCBI Taxonomy" id="2599074"/>
    <lineage>
        <taxon>Bacteria</taxon>
        <taxon>Bacillati</taxon>
        <taxon>Bacillota</taxon>
        <taxon>Clostridia</taxon>
        <taxon>Lachnospirales</taxon>
        <taxon>Lachnospiraceae</taxon>
        <taxon>Candidatus Weimeria</taxon>
    </lineage>
</organism>
<dbReference type="AlphaFoldDB" id="A0A6N7IYW5"/>
<dbReference type="PRINTS" id="PR00413">
    <property type="entry name" value="HADHALOGNASE"/>
</dbReference>
<dbReference type="SFLD" id="SFLDS00003">
    <property type="entry name" value="Haloacid_Dehalogenase"/>
    <property type="match status" value="1"/>
</dbReference>
<dbReference type="CDD" id="cd07505">
    <property type="entry name" value="HAD_BPGM-like"/>
    <property type="match status" value="1"/>
</dbReference>
<dbReference type="InterPro" id="IPR036412">
    <property type="entry name" value="HAD-like_sf"/>
</dbReference>
<dbReference type="SFLD" id="SFLDG01129">
    <property type="entry name" value="C1.5:_HAD__Beta-PGM__Phosphata"/>
    <property type="match status" value="1"/>
</dbReference>
<comment type="caution">
    <text evidence="1">The sequence shown here is derived from an EMBL/GenBank/DDBJ whole genome shotgun (WGS) entry which is preliminary data.</text>
</comment>
<dbReference type="InterPro" id="IPR041492">
    <property type="entry name" value="HAD_2"/>
</dbReference>
<dbReference type="Gene3D" id="3.40.50.1000">
    <property type="entry name" value="HAD superfamily/HAD-like"/>
    <property type="match status" value="1"/>
</dbReference>
<reference evidence="1" key="1">
    <citation type="journal article" date="2020" name="Appl. Environ. Microbiol.">
        <title>Medium-Chain Fatty Acid Synthesis by 'Candidatus Weimeria bifida' gen. nov., sp. nov., and 'Candidatus Pseudoramibacter fermentans' sp. nov.</title>
        <authorList>
            <person name="Scarborough M.J."/>
            <person name="Myers K.S."/>
            <person name="Donohue T.J."/>
            <person name="Noguera D.R."/>
        </authorList>
    </citation>
    <scope>NUCLEOTIDE SEQUENCE</scope>
    <source>
        <strain evidence="1">LCO1.1</strain>
    </source>
</reference>
<keyword evidence="2" id="KW-1185">Reference proteome</keyword>
<sequence length="219" mass="24684">MKKNILEGINAFLFDLDGSLVDSMWMWPAIDREFLLSRGKEVPKDLNDDIDGLSMSDDAKYFKKRFGLADKEEDLIDIWNHMALDHYRNDCPLKPGAGEFIEYLKSEHIKIGLVSSNSRVLVTAATKANGVYDDFDTFVTSEDVLHGKPDPQCYILAAKRLDVEPSSCLVAEDLTVGIRAGKEAGMRVIAVEDEYSAWQDADKKQQADLMISDYRELIP</sequence>
<dbReference type="Gene3D" id="1.10.150.240">
    <property type="entry name" value="Putative phosphatase, domain 2"/>
    <property type="match status" value="1"/>
</dbReference>
<evidence type="ECO:0000313" key="1">
    <source>
        <dbReference type="EMBL" id="MQN01526.1"/>
    </source>
</evidence>
<protein>
    <submittedName>
        <fullName evidence="1">HAD family phosphatase</fullName>
    </submittedName>
</protein>
<dbReference type="InterPro" id="IPR023214">
    <property type="entry name" value="HAD_sf"/>
</dbReference>
<dbReference type="PANTHER" id="PTHR18901:SF38">
    <property type="entry name" value="PSEUDOURIDINE-5'-PHOSPHATASE"/>
    <property type="match status" value="1"/>
</dbReference>
<dbReference type="EMBL" id="VOGC01000006">
    <property type="protein sequence ID" value="MQN01526.1"/>
    <property type="molecule type" value="Genomic_DNA"/>
</dbReference>